<proteinExistence type="predicted"/>
<dbReference type="InterPro" id="IPR009057">
    <property type="entry name" value="Homeodomain-like_sf"/>
</dbReference>
<protein>
    <recommendedName>
        <fullName evidence="4">Transposase</fullName>
    </recommendedName>
</protein>
<dbReference type="Proteomes" id="UP001500552">
    <property type="component" value="Unassembled WGS sequence"/>
</dbReference>
<feature type="coiled-coil region" evidence="1">
    <location>
        <begin position="63"/>
        <end position="93"/>
    </location>
</feature>
<organism evidence="2 3">
    <name type="scientific">Pontibacter saemangeumensis</name>
    <dbReference type="NCBI Taxonomy" id="1084525"/>
    <lineage>
        <taxon>Bacteria</taxon>
        <taxon>Pseudomonadati</taxon>
        <taxon>Bacteroidota</taxon>
        <taxon>Cytophagia</taxon>
        <taxon>Cytophagales</taxon>
        <taxon>Hymenobacteraceae</taxon>
        <taxon>Pontibacter</taxon>
    </lineage>
</organism>
<dbReference type="Pfam" id="PF01527">
    <property type="entry name" value="HTH_Tnp_1"/>
    <property type="match status" value="1"/>
</dbReference>
<dbReference type="Gene3D" id="1.10.10.10">
    <property type="entry name" value="Winged helix-like DNA-binding domain superfamily/Winged helix DNA-binding domain"/>
    <property type="match status" value="1"/>
</dbReference>
<dbReference type="RefSeq" id="WP_345160810.1">
    <property type="nucleotide sequence ID" value="NZ_BAABHC010000017.1"/>
</dbReference>
<evidence type="ECO:0008006" key="4">
    <source>
        <dbReference type="Google" id="ProtNLM"/>
    </source>
</evidence>
<evidence type="ECO:0000256" key="1">
    <source>
        <dbReference type="SAM" id="Coils"/>
    </source>
</evidence>
<dbReference type="SUPFAM" id="SSF46689">
    <property type="entry name" value="Homeodomain-like"/>
    <property type="match status" value="1"/>
</dbReference>
<accession>A0ABP8LY81</accession>
<evidence type="ECO:0000313" key="2">
    <source>
        <dbReference type="EMBL" id="GAA4438798.1"/>
    </source>
</evidence>
<dbReference type="EMBL" id="BAABHC010000017">
    <property type="protein sequence ID" value="GAA4438798.1"/>
    <property type="molecule type" value="Genomic_DNA"/>
</dbReference>
<sequence>MKRRHLSADEKLKALLEAEKEGVTATIRKHGIYTNTFYQWKEKYDTGGKDALASKHYKLDPQVKRLQKENQQLKQLLAEKELALRIKEELLKKSTVRRQIGL</sequence>
<dbReference type="InterPro" id="IPR036388">
    <property type="entry name" value="WH-like_DNA-bd_sf"/>
</dbReference>
<name>A0ABP8LY81_9BACT</name>
<keyword evidence="3" id="KW-1185">Reference proteome</keyword>
<gene>
    <name evidence="2" type="ORF">GCM10023188_34590</name>
</gene>
<comment type="caution">
    <text evidence="2">The sequence shown here is derived from an EMBL/GenBank/DDBJ whole genome shotgun (WGS) entry which is preliminary data.</text>
</comment>
<evidence type="ECO:0000313" key="3">
    <source>
        <dbReference type="Proteomes" id="UP001500552"/>
    </source>
</evidence>
<keyword evidence="1" id="KW-0175">Coiled coil</keyword>
<dbReference type="InterPro" id="IPR002514">
    <property type="entry name" value="Transposase_8"/>
</dbReference>
<reference evidence="3" key="1">
    <citation type="journal article" date="2019" name="Int. J. Syst. Evol. Microbiol.">
        <title>The Global Catalogue of Microorganisms (GCM) 10K type strain sequencing project: providing services to taxonomists for standard genome sequencing and annotation.</title>
        <authorList>
            <consortium name="The Broad Institute Genomics Platform"/>
            <consortium name="The Broad Institute Genome Sequencing Center for Infectious Disease"/>
            <person name="Wu L."/>
            <person name="Ma J."/>
        </authorList>
    </citation>
    <scope>NUCLEOTIDE SEQUENCE [LARGE SCALE GENOMIC DNA]</scope>
    <source>
        <strain evidence="3">JCM 17926</strain>
    </source>
</reference>